<dbReference type="Gramene" id="OB11G22350.1">
    <property type="protein sequence ID" value="OB11G22350.1"/>
    <property type="gene ID" value="OB11G22350"/>
</dbReference>
<sequence length="115" mass="13547">MESRHRWIGGGCTMFIVHPQSIEGVTEFVKFKFADNDRKNTNDKDRDFEKFSKLVEDCQIPLYDGYIDEQKVEVKEVRLHKESIYVACAIKTKQVNDVYILFLFKCDIKYDKVGI</sequence>
<reference evidence="1" key="2">
    <citation type="submission" date="2013-04" db="UniProtKB">
        <authorList>
            <consortium name="EnsemblPlants"/>
        </authorList>
    </citation>
    <scope>IDENTIFICATION</scope>
</reference>
<dbReference type="HOGENOM" id="CLU_2112642_0_0_1"/>
<dbReference type="Proteomes" id="UP000006038">
    <property type="component" value="Chromosome 11"/>
</dbReference>
<proteinExistence type="predicted"/>
<dbReference type="AlphaFoldDB" id="J3N8U9"/>
<dbReference type="EnsemblPlants" id="OB11G22350.1">
    <property type="protein sequence ID" value="OB11G22350.1"/>
    <property type="gene ID" value="OB11G22350"/>
</dbReference>
<name>J3N8U9_ORYBR</name>
<reference evidence="1" key="1">
    <citation type="journal article" date="2013" name="Nat. Commun.">
        <title>Whole-genome sequencing of Oryza brachyantha reveals mechanisms underlying Oryza genome evolution.</title>
        <authorList>
            <person name="Chen J."/>
            <person name="Huang Q."/>
            <person name="Gao D."/>
            <person name="Wang J."/>
            <person name="Lang Y."/>
            <person name="Liu T."/>
            <person name="Li B."/>
            <person name="Bai Z."/>
            <person name="Luis Goicoechea J."/>
            <person name="Liang C."/>
            <person name="Chen C."/>
            <person name="Zhang W."/>
            <person name="Sun S."/>
            <person name="Liao Y."/>
            <person name="Zhang X."/>
            <person name="Yang L."/>
            <person name="Song C."/>
            <person name="Wang M."/>
            <person name="Shi J."/>
            <person name="Liu G."/>
            <person name="Liu J."/>
            <person name="Zhou H."/>
            <person name="Zhou W."/>
            <person name="Yu Q."/>
            <person name="An N."/>
            <person name="Chen Y."/>
            <person name="Cai Q."/>
            <person name="Wang B."/>
            <person name="Liu B."/>
            <person name="Min J."/>
            <person name="Huang Y."/>
            <person name="Wu H."/>
            <person name="Li Z."/>
            <person name="Zhang Y."/>
            <person name="Yin Y."/>
            <person name="Song W."/>
            <person name="Jiang J."/>
            <person name="Jackson S.A."/>
            <person name="Wing R.A."/>
            <person name="Wang J."/>
            <person name="Chen M."/>
        </authorList>
    </citation>
    <scope>NUCLEOTIDE SEQUENCE [LARGE SCALE GENOMIC DNA]</scope>
    <source>
        <strain evidence="1">cv. IRGC 101232</strain>
    </source>
</reference>
<organism evidence="1">
    <name type="scientific">Oryza brachyantha</name>
    <name type="common">malo sina</name>
    <dbReference type="NCBI Taxonomy" id="4533"/>
    <lineage>
        <taxon>Eukaryota</taxon>
        <taxon>Viridiplantae</taxon>
        <taxon>Streptophyta</taxon>
        <taxon>Embryophyta</taxon>
        <taxon>Tracheophyta</taxon>
        <taxon>Spermatophyta</taxon>
        <taxon>Magnoliopsida</taxon>
        <taxon>Liliopsida</taxon>
        <taxon>Poales</taxon>
        <taxon>Poaceae</taxon>
        <taxon>BOP clade</taxon>
        <taxon>Oryzoideae</taxon>
        <taxon>Oryzeae</taxon>
        <taxon>Oryzinae</taxon>
        <taxon>Oryza</taxon>
    </lineage>
</organism>
<protein>
    <submittedName>
        <fullName evidence="1">Uncharacterized protein</fullName>
    </submittedName>
</protein>
<keyword evidence="2" id="KW-1185">Reference proteome</keyword>
<evidence type="ECO:0000313" key="1">
    <source>
        <dbReference type="EnsemblPlants" id="OB11G22350.1"/>
    </source>
</evidence>
<accession>J3N8U9</accession>
<evidence type="ECO:0000313" key="2">
    <source>
        <dbReference type="Proteomes" id="UP000006038"/>
    </source>
</evidence>